<keyword evidence="3" id="KW-0808">Transferase</keyword>
<dbReference type="AlphaFoldDB" id="A0A1Y1UE28"/>
<feature type="compositionally biased region" description="Low complexity" evidence="10">
    <location>
        <begin position="80"/>
        <end position="92"/>
    </location>
</feature>
<dbReference type="GeneID" id="33560158"/>
<keyword evidence="4" id="KW-0479">Metal-binding</keyword>
<dbReference type="GO" id="GO:0007064">
    <property type="term" value="P:mitotic sister chromatid cohesion"/>
    <property type="evidence" value="ECO:0007669"/>
    <property type="project" value="TreeGrafter"/>
</dbReference>
<dbReference type="PANTHER" id="PTHR45884:SF2">
    <property type="entry name" value="N-ACETYLTRANSFERASE ECO"/>
    <property type="match status" value="1"/>
</dbReference>
<dbReference type="OrthoDB" id="428854at2759"/>
<evidence type="ECO:0000256" key="8">
    <source>
        <dbReference type="ARBA" id="ARBA00023306"/>
    </source>
</evidence>
<evidence type="ECO:0000256" key="5">
    <source>
        <dbReference type="ARBA" id="ARBA00022771"/>
    </source>
</evidence>
<dbReference type="Pfam" id="PF13880">
    <property type="entry name" value="Acetyltransf_13"/>
    <property type="match status" value="1"/>
</dbReference>
<feature type="compositionally biased region" description="Low complexity" evidence="10">
    <location>
        <begin position="53"/>
        <end position="62"/>
    </location>
</feature>
<keyword evidence="7" id="KW-0539">Nucleus</keyword>
<keyword evidence="14" id="KW-1185">Reference proteome</keyword>
<feature type="region of interest" description="Disordered" evidence="10">
    <location>
        <begin position="211"/>
        <end position="237"/>
    </location>
</feature>
<name>A0A1Y1UE28_9TREE</name>
<evidence type="ECO:0000256" key="1">
    <source>
        <dbReference type="ARBA" id="ARBA00004123"/>
    </source>
</evidence>
<dbReference type="GO" id="GO:0005634">
    <property type="term" value="C:nucleus"/>
    <property type="evidence" value="ECO:0007669"/>
    <property type="project" value="UniProtKB-SubCell"/>
</dbReference>
<evidence type="ECO:0000313" key="13">
    <source>
        <dbReference type="EMBL" id="ORX36301.1"/>
    </source>
</evidence>
<gene>
    <name evidence="13" type="ORF">BD324DRAFT_651542</name>
</gene>
<feature type="compositionally biased region" description="Polar residues" evidence="10">
    <location>
        <begin position="32"/>
        <end position="44"/>
    </location>
</feature>
<keyword evidence="9" id="KW-0012">Acyltransferase</keyword>
<dbReference type="GO" id="GO:0008270">
    <property type="term" value="F:zinc ion binding"/>
    <property type="evidence" value="ECO:0007669"/>
    <property type="project" value="UniProtKB-KW"/>
</dbReference>
<feature type="region of interest" description="Disordered" evidence="10">
    <location>
        <begin position="126"/>
        <end position="153"/>
    </location>
</feature>
<dbReference type="STRING" id="4999.A0A1Y1UE28"/>
<evidence type="ECO:0000256" key="7">
    <source>
        <dbReference type="ARBA" id="ARBA00023242"/>
    </source>
</evidence>
<dbReference type="InterPro" id="IPR028005">
    <property type="entry name" value="AcTrfase_ESCO_Znf_dom"/>
</dbReference>
<evidence type="ECO:0000256" key="9">
    <source>
        <dbReference type="ARBA" id="ARBA00023315"/>
    </source>
</evidence>
<proteinExistence type="inferred from homology"/>
<keyword evidence="5" id="KW-0863">Zinc-finger</keyword>
<sequence>MSEKPIIRRTYGKISKPSSSSSAILFFPDPVGSSSNDNSQNRSLLLQDAGPRSSSPLLSSILGTPNGSTDRAEDVFAAGSSSPMQRRSSPSPLLDDIDLKKASGIASSILRQVSTQSSLKSFFGIPSSTKRPLKPTHTVSSPTTTAPASNARAESSKSARHLTQMHLTHLPLFHTCKECSMSYLRGGGEDESVHAKHHLRVVHGIPWDGLGKSSKASKSASRGVSGSSSERSQVKSGGWTVVQSDVEFGQGKQRGVGRVVMCDGSWGGTKASLLEICHMVDTVLSAPALPTPILDTCKIFLFLTTSPAPSGKRLRPGSSAKGSNKERIVSVVVAQPIKTAMRVLKEMESVDHQVDSGGGVVCDPTLLPTPLGIHRLFTVPAYRNLSLSRTLLNAACEHTIYGMTIDPSKGHVAFSQPTDSGKKVMLKWGGGSIRVFVDDERQL</sequence>
<feature type="compositionally biased region" description="Low complexity" evidence="10">
    <location>
        <begin position="135"/>
        <end position="151"/>
    </location>
</feature>
<evidence type="ECO:0000313" key="14">
    <source>
        <dbReference type="Proteomes" id="UP000193218"/>
    </source>
</evidence>
<dbReference type="RefSeq" id="XP_021870402.1">
    <property type="nucleotide sequence ID" value="XM_022018349.1"/>
</dbReference>
<evidence type="ECO:0000259" key="12">
    <source>
        <dbReference type="Pfam" id="PF13880"/>
    </source>
</evidence>
<evidence type="ECO:0000256" key="10">
    <source>
        <dbReference type="SAM" id="MobiDB-lite"/>
    </source>
</evidence>
<dbReference type="GO" id="GO:0061733">
    <property type="term" value="F:protein-lysine-acetyltransferase activity"/>
    <property type="evidence" value="ECO:0007669"/>
    <property type="project" value="TreeGrafter"/>
</dbReference>
<feature type="region of interest" description="Disordered" evidence="10">
    <location>
        <begin position="1"/>
        <end position="94"/>
    </location>
</feature>
<dbReference type="PANTHER" id="PTHR45884">
    <property type="entry name" value="N-ACETYLTRANSFERASE ECO"/>
    <property type="match status" value="1"/>
</dbReference>
<dbReference type="InterPro" id="IPR028009">
    <property type="entry name" value="ESCO_Acetyltransf_dom"/>
</dbReference>
<dbReference type="InParanoid" id="A0A1Y1UE28"/>
<keyword evidence="8" id="KW-0131">Cell cycle</keyword>
<comment type="subcellular location">
    <subcellularLocation>
        <location evidence="1">Nucleus</location>
    </subcellularLocation>
</comment>
<dbReference type="EMBL" id="NBSH01000008">
    <property type="protein sequence ID" value="ORX36301.1"/>
    <property type="molecule type" value="Genomic_DNA"/>
</dbReference>
<evidence type="ECO:0000256" key="4">
    <source>
        <dbReference type="ARBA" id="ARBA00022723"/>
    </source>
</evidence>
<reference evidence="13 14" key="1">
    <citation type="submission" date="2017-03" db="EMBL/GenBank/DDBJ databases">
        <title>Widespread Adenine N6-methylation of Active Genes in Fungi.</title>
        <authorList>
            <consortium name="DOE Joint Genome Institute"/>
            <person name="Mondo S.J."/>
            <person name="Dannebaum R.O."/>
            <person name="Kuo R.C."/>
            <person name="Louie K.B."/>
            <person name="Bewick A.J."/>
            <person name="Labutti K."/>
            <person name="Haridas S."/>
            <person name="Kuo A."/>
            <person name="Salamov A."/>
            <person name="Ahrendt S.R."/>
            <person name="Lau R."/>
            <person name="Bowen B.P."/>
            <person name="Lipzen A."/>
            <person name="Sullivan W."/>
            <person name="Andreopoulos W.B."/>
            <person name="Clum A."/>
            <person name="Lindquist E."/>
            <person name="Daum C."/>
            <person name="Northen T.R."/>
            <person name="Ramamoorthy G."/>
            <person name="Schmitz R.J."/>
            <person name="Gryganskyi A."/>
            <person name="Culley D."/>
            <person name="Magnuson J."/>
            <person name="James T.Y."/>
            <person name="O'Malley M.A."/>
            <person name="Stajich J.E."/>
            <person name="Spatafora J.W."/>
            <person name="Visel A."/>
            <person name="Grigoriev I.V."/>
        </authorList>
    </citation>
    <scope>NUCLEOTIDE SEQUENCE [LARGE SCALE GENOMIC DNA]</scope>
    <source>
        <strain evidence="13 14">NRRL Y-17943</strain>
    </source>
</reference>
<evidence type="ECO:0000256" key="6">
    <source>
        <dbReference type="ARBA" id="ARBA00022833"/>
    </source>
</evidence>
<evidence type="ECO:0008006" key="15">
    <source>
        <dbReference type="Google" id="ProtNLM"/>
    </source>
</evidence>
<comment type="similarity">
    <text evidence="2">Belongs to the acetyltransferase family. ECO subfamily.</text>
</comment>
<feature type="domain" description="N-acetyltransferase ESCO zinc-finger" evidence="11">
    <location>
        <begin position="174"/>
        <end position="198"/>
    </location>
</feature>
<accession>A0A1Y1UE28</accession>
<evidence type="ECO:0000256" key="2">
    <source>
        <dbReference type="ARBA" id="ARBA00005816"/>
    </source>
</evidence>
<comment type="caution">
    <text evidence="13">The sequence shown here is derived from an EMBL/GenBank/DDBJ whole genome shotgun (WGS) entry which is preliminary data.</text>
</comment>
<evidence type="ECO:0000259" key="11">
    <source>
        <dbReference type="Pfam" id="PF13878"/>
    </source>
</evidence>
<organism evidence="13 14">
    <name type="scientific">Kockovaella imperatae</name>
    <dbReference type="NCBI Taxonomy" id="4999"/>
    <lineage>
        <taxon>Eukaryota</taxon>
        <taxon>Fungi</taxon>
        <taxon>Dikarya</taxon>
        <taxon>Basidiomycota</taxon>
        <taxon>Agaricomycotina</taxon>
        <taxon>Tremellomycetes</taxon>
        <taxon>Tremellales</taxon>
        <taxon>Cuniculitremaceae</taxon>
        <taxon>Kockovaella</taxon>
    </lineage>
</organism>
<protein>
    <recommendedName>
        <fullName evidence="15">ESCO1/2 acetyl-transferase-domain-containing protein</fullName>
    </recommendedName>
</protein>
<dbReference type="Proteomes" id="UP000193218">
    <property type="component" value="Unassembled WGS sequence"/>
</dbReference>
<evidence type="ECO:0000256" key="3">
    <source>
        <dbReference type="ARBA" id="ARBA00022679"/>
    </source>
</evidence>
<keyword evidence="6" id="KW-0862">Zinc</keyword>
<feature type="domain" description="N-acetyltransferase ESCO acetyl-transferase" evidence="12">
    <location>
        <begin position="371"/>
        <end position="432"/>
    </location>
</feature>
<dbReference type="GO" id="GO:0000785">
    <property type="term" value="C:chromatin"/>
    <property type="evidence" value="ECO:0007669"/>
    <property type="project" value="TreeGrafter"/>
</dbReference>
<dbReference type="Pfam" id="PF13878">
    <property type="entry name" value="zf-C2H2_3"/>
    <property type="match status" value="1"/>
</dbReference>